<dbReference type="PROSITE" id="PS51257">
    <property type="entry name" value="PROKAR_LIPOPROTEIN"/>
    <property type="match status" value="1"/>
</dbReference>
<reference evidence="1 2" key="1">
    <citation type="journal article" date="2017" name="Int. J. Syst. Evol. Microbiol.">
        <title>Desulfovibrio senegalensis sp. nov., a mesophilic sulfate reducer isolated from marine sediment.</title>
        <authorList>
            <person name="Thioye A."/>
            <person name="Gam Z.B.A."/>
            <person name="Mbengue M."/>
            <person name="Cayol J.L."/>
            <person name="Joseph-Bartoli M."/>
            <person name="Toure-Kane C."/>
            <person name="Labat M."/>
        </authorList>
    </citation>
    <scope>NUCLEOTIDE SEQUENCE [LARGE SCALE GENOMIC DNA]</scope>
    <source>
        <strain evidence="1 2">DSM 101509</strain>
    </source>
</reference>
<dbReference type="Gene3D" id="3.30.450.20">
    <property type="entry name" value="PAS domain"/>
    <property type="match status" value="1"/>
</dbReference>
<comment type="caution">
    <text evidence="1">The sequence shown here is derived from an EMBL/GenBank/DDBJ whole genome shotgun (WGS) entry which is preliminary data.</text>
</comment>
<evidence type="ECO:0000313" key="1">
    <source>
        <dbReference type="EMBL" id="KAB1442233.1"/>
    </source>
</evidence>
<evidence type="ECO:0000313" key="2">
    <source>
        <dbReference type="Proteomes" id="UP000438699"/>
    </source>
</evidence>
<accession>A0A6N6N345</accession>
<dbReference type="OrthoDB" id="5378360at2"/>
<dbReference type="Proteomes" id="UP000438699">
    <property type="component" value="Unassembled WGS sequence"/>
</dbReference>
<dbReference type="RefSeq" id="WP_151150454.1">
    <property type="nucleotide sequence ID" value="NZ_WAIE01000002.1"/>
</dbReference>
<sequence length="333" mass="36829">MRKTMVFVFALICFGVSGCQDDDRNRQVDQAHAHLRLVAAHIGEAFAPMRLDIRSLADHARQLYAAHKPAIPPAARKQYAQAPNGVFYKKTRDGKPSLFISALNPITQAAKDMGYLTECLDSALMNACSHPSVIQAYYNTRQNICRIYPPVDVLTQFDPHTDIPGFAFYYEADIIHNPGKGPVWLAHPYVDPAGRGWIVSLICPVYAHDRLQGVVGLDIAVATMAKTFPTLQDKSVLMIDDAGGIITGNEAMTSLLSMPPVTKEKYLRSITDNTARPDGHSLLQSRSRDVRAMTEKILNHGADRASITIRGKDYTAIAARIPEPGWTIIRMMD</sequence>
<protein>
    <recommendedName>
        <fullName evidence="3">Cache domain-containing protein</fullName>
    </recommendedName>
</protein>
<organism evidence="1 2">
    <name type="scientific">Pseudodesulfovibrio senegalensis</name>
    <dbReference type="NCBI Taxonomy" id="1721087"/>
    <lineage>
        <taxon>Bacteria</taxon>
        <taxon>Pseudomonadati</taxon>
        <taxon>Thermodesulfobacteriota</taxon>
        <taxon>Desulfovibrionia</taxon>
        <taxon>Desulfovibrionales</taxon>
        <taxon>Desulfovibrionaceae</taxon>
    </lineage>
</organism>
<proteinExistence type="predicted"/>
<name>A0A6N6N345_9BACT</name>
<keyword evidence="2" id="KW-1185">Reference proteome</keyword>
<dbReference type="AlphaFoldDB" id="A0A6N6N345"/>
<evidence type="ECO:0008006" key="3">
    <source>
        <dbReference type="Google" id="ProtNLM"/>
    </source>
</evidence>
<dbReference type="EMBL" id="WAIE01000002">
    <property type="protein sequence ID" value="KAB1442233.1"/>
    <property type="molecule type" value="Genomic_DNA"/>
</dbReference>
<gene>
    <name evidence="1" type="ORF">F8A88_07185</name>
</gene>